<name>A0A0L0HR80_SPIPD</name>
<feature type="transmembrane region" description="Helical" evidence="8">
    <location>
        <begin position="46"/>
        <end position="71"/>
    </location>
</feature>
<feature type="region of interest" description="Disordered" evidence="7">
    <location>
        <begin position="1018"/>
        <end position="1043"/>
    </location>
</feature>
<feature type="compositionally biased region" description="Low complexity" evidence="7">
    <location>
        <begin position="888"/>
        <end position="897"/>
    </location>
</feature>
<dbReference type="Proteomes" id="UP000053201">
    <property type="component" value="Unassembled WGS sequence"/>
</dbReference>
<feature type="transmembrane region" description="Helical" evidence="8">
    <location>
        <begin position="500"/>
        <end position="526"/>
    </location>
</feature>
<evidence type="ECO:0000256" key="6">
    <source>
        <dbReference type="ARBA" id="ARBA00023136"/>
    </source>
</evidence>
<evidence type="ECO:0000256" key="8">
    <source>
        <dbReference type="SAM" id="Phobius"/>
    </source>
</evidence>
<organism evidence="12 13">
    <name type="scientific">Spizellomyces punctatus (strain DAOM BR117)</name>
    <dbReference type="NCBI Taxonomy" id="645134"/>
    <lineage>
        <taxon>Eukaryota</taxon>
        <taxon>Fungi</taxon>
        <taxon>Fungi incertae sedis</taxon>
        <taxon>Chytridiomycota</taxon>
        <taxon>Chytridiomycota incertae sedis</taxon>
        <taxon>Chytridiomycetes</taxon>
        <taxon>Spizellomycetales</taxon>
        <taxon>Spizellomycetaceae</taxon>
        <taxon>Spizellomyces</taxon>
    </lineage>
</organism>
<feature type="transmembrane region" description="Helical" evidence="8">
    <location>
        <begin position="129"/>
        <end position="148"/>
    </location>
</feature>
<feature type="transmembrane region" description="Helical" evidence="8">
    <location>
        <begin position="720"/>
        <end position="741"/>
    </location>
</feature>
<reference evidence="12 13" key="1">
    <citation type="submission" date="2009-08" db="EMBL/GenBank/DDBJ databases">
        <title>The Genome Sequence of Spizellomyces punctatus strain DAOM BR117.</title>
        <authorList>
            <consortium name="The Broad Institute Genome Sequencing Platform"/>
            <person name="Russ C."/>
            <person name="Cuomo C."/>
            <person name="Shea T."/>
            <person name="Young S.K."/>
            <person name="Zeng Q."/>
            <person name="Koehrsen M."/>
            <person name="Haas B."/>
            <person name="Borodovsky M."/>
            <person name="Guigo R."/>
            <person name="Alvarado L."/>
            <person name="Berlin A."/>
            <person name="Bochicchio J."/>
            <person name="Borenstein D."/>
            <person name="Chapman S."/>
            <person name="Chen Z."/>
            <person name="Engels R."/>
            <person name="Freedman E."/>
            <person name="Gellesch M."/>
            <person name="Goldberg J."/>
            <person name="Griggs A."/>
            <person name="Gujja S."/>
            <person name="Heiman D."/>
            <person name="Hepburn T."/>
            <person name="Howarth C."/>
            <person name="Jen D."/>
            <person name="Larson L."/>
            <person name="Lewis B."/>
            <person name="Mehta T."/>
            <person name="Park D."/>
            <person name="Pearson M."/>
            <person name="Roberts A."/>
            <person name="Saif S."/>
            <person name="Shenoy N."/>
            <person name="Sisk P."/>
            <person name="Stolte C."/>
            <person name="Sykes S."/>
            <person name="Thomson T."/>
            <person name="Walk T."/>
            <person name="White J."/>
            <person name="Yandava C."/>
            <person name="Burger G."/>
            <person name="Gray M.W."/>
            <person name="Holland P.W.H."/>
            <person name="King N."/>
            <person name="Lang F.B.F."/>
            <person name="Roger A.J."/>
            <person name="Ruiz-Trillo I."/>
            <person name="Lander E."/>
            <person name="Nusbaum C."/>
        </authorList>
    </citation>
    <scope>NUCLEOTIDE SEQUENCE [LARGE SCALE GENOMIC DNA]</scope>
    <source>
        <strain evidence="12 13">DAOM BR117</strain>
    </source>
</reference>
<evidence type="ECO:0000256" key="1">
    <source>
        <dbReference type="ARBA" id="ARBA00004141"/>
    </source>
</evidence>
<feature type="domain" description="CSC1/OSCA1-like N-terminal transmembrane" evidence="10">
    <location>
        <begin position="48"/>
        <end position="200"/>
    </location>
</feature>
<feature type="compositionally biased region" description="Polar residues" evidence="7">
    <location>
        <begin position="963"/>
        <end position="978"/>
    </location>
</feature>
<feature type="compositionally biased region" description="Polar residues" evidence="7">
    <location>
        <begin position="1149"/>
        <end position="1158"/>
    </location>
</feature>
<protein>
    <recommendedName>
        <fullName evidence="14">DUF221-domain-containing protein</fullName>
    </recommendedName>
</protein>
<feature type="region of interest" description="Disordered" evidence="7">
    <location>
        <begin position="302"/>
        <end position="334"/>
    </location>
</feature>
<feature type="region of interest" description="Disordered" evidence="7">
    <location>
        <begin position="348"/>
        <end position="368"/>
    </location>
</feature>
<dbReference type="PANTHER" id="PTHR13018:SF5">
    <property type="entry name" value="RE44586P"/>
    <property type="match status" value="1"/>
</dbReference>
<keyword evidence="5 8" id="KW-1133">Transmembrane helix</keyword>
<feature type="transmembrane region" description="Helical" evidence="8">
    <location>
        <begin position="652"/>
        <end position="670"/>
    </location>
</feature>
<evidence type="ECO:0000256" key="2">
    <source>
        <dbReference type="ARBA" id="ARBA00007779"/>
    </source>
</evidence>
<dbReference type="Pfam" id="PF02714">
    <property type="entry name" value="RSN1_7TM"/>
    <property type="match status" value="1"/>
</dbReference>
<feature type="region of interest" description="Disordered" evidence="7">
    <location>
        <begin position="883"/>
        <end position="981"/>
    </location>
</feature>
<dbReference type="EMBL" id="KQ257451">
    <property type="protein sequence ID" value="KND03567.1"/>
    <property type="molecule type" value="Genomic_DNA"/>
</dbReference>
<evidence type="ECO:0000256" key="5">
    <source>
        <dbReference type="ARBA" id="ARBA00022989"/>
    </source>
</evidence>
<keyword evidence="4 8" id="KW-0812">Transmembrane</keyword>
<evidence type="ECO:0000259" key="10">
    <source>
        <dbReference type="Pfam" id="PF13967"/>
    </source>
</evidence>
<evidence type="ECO:0000256" key="7">
    <source>
        <dbReference type="SAM" id="MobiDB-lite"/>
    </source>
</evidence>
<dbReference type="AlphaFoldDB" id="A0A0L0HR80"/>
<feature type="compositionally biased region" description="Basic and acidic residues" evidence="7">
    <location>
        <begin position="1021"/>
        <end position="1030"/>
    </location>
</feature>
<feature type="compositionally biased region" description="Basic and acidic residues" evidence="7">
    <location>
        <begin position="923"/>
        <end position="951"/>
    </location>
</feature>
<dbReference type="STRING" id="645134.A0A0L0HR80"/>
<comment type="subcellular location">
    <subcellularLocation>
        <location evidence="1">Membrane</location>
        <topology evidence="1">Multi-pass membrane protein</topology>
    </subcellularLocation>
</comment>
<feature type="transmembrane region" description="Helical" evidence="8">
    <location>
        <begin position="181"/>
        <end position="203"/>
    </location>
</feature>
<accession>A0A0L0HR80</accession>
<dbReference type="Pfam" id="PF13967">
    <property type="entry name" value="RSN1_TM"/>
    <property type="match status" value="1"/>
</dbReference>
<comment type="similarity">
    <text evidence="2">Belongs to the CSC1 (TC 1.A.17) family.</text>
</comment>
<dbReference type="GeneID" id="27684733"/>
<evidence type="ECO:0000256" key="3">
    <source>
        <dbReference type="ARBA" id="ARBA00022448"/>
    </source>
</evidence>
<evidence type="ECO:0000259" key="9">
    <source>
        <dbReference type="Pfam" id="PF02714"/>
    </source>
</evidence>
<dbReference type="InParanoid" id="A0A0L0HR80"/>
<dbReference type="InterPro" id="IPR032880">
    <property type="entry name" value="CSC1/OSCA1-like_N"/>
</dbReference>
<dbReference type="InterPro" id="IPR045122">
    <property type="entry name" value="Csc1-like"/>
</dbReference>
<dbReference type="PANTHER" id="PTHR13018">
    <property type="entry name" value="PROBABLE MEMBRANE PROTEIN DUF221-RELATED"/>
    <property type="match status" value="1"/>
</dbReference>
<feature type="region of interest" description="Disordered" evidence="7">
    <location>
        <begin position="1144"/>
        <end position="1172"/>
    </location>
</feature>
<keyword evidence="6 8" id="KW-0472">Membrane</keyword>
<evidence type="ECO:0008006" key="14">
    <source>
        <dbReference type="Google" id="ProtNLM"/>
    </source>
</evidence>
<sequence>MGTDRAHVLLEETSYQTALRTAVANFVVAAGKNDDDEIPRKVKPGIIVPLSTFFSVGLLCFFVFCCVRTFFRDIYSPRRALASGRPPRLPKGFLSWVPTLFRMPESLLVSTVGLDGVLLLRFFKMGAHLFAVLSFFGLSIIAPVNYYANPPQFDNSTGILYEDVLIPALTVENVPHQSPSLWIHLFCTWFFSLVAYAYLITYYRGLVDLKLQYVDHVLRRTKMSKIELRSLIVFGIPRELRHEVDLASYFEGLGIGRVENVVICRKWSRLREAVQNRAYYLTKLEKVYAAVMRNLHKRPPASGLPMFRNGSSGSTATAGPTLHSGSADSGLGIDLGGRGSEERFDVAYSPDESEDPGSEAYRPLAPVGRRFTTSDPVDASIFELMSRLDAVDPRKRPTHRTGFLGLRGPIVDSAEYYADKFKEWDRKVRRLRRVPESSPATSAGFVTFESPESAILASQVLIHRRPFACMARQAPEPRDIFWVNLSSKVAVSYIKMFRSVAVAATLFVLVFFSTIIVTAISALISLEKLQKTFPGLTSFLDNLGPGWTQFIQGVIPAVVTAAWTSSLPAVLILLAQAQGLEAQSWIDASVLSKYFFYQLWNILLVQTVASKVWQSVYDIIRHGPGEIIDALGSLVPSAAPLQINYVMLQATAVYPAQLLLVGPLILTWLTRMAPWSRSTPRQVSDAYYPSVLTSINYGIAYPVPILVFCVGLTYAPVAPLILPFCTMFFAIAWFVYKYLLLYVNIPRYETGGKHAPMVVRRCLAGILIMQMTMMGVLALKAGSGIKTQHHGDDENGFFIMDDKGGAKLRWTGYVQMVVGVMPLLVITSLLYWWFKHGFEQLVENTPLDVVGAVAKDLARSRNDVGASTDALVVGDLEKGKELATVTSGRRTGNTNGTMSKRASIRAIRGRVRKGSTGAGDRGIGQKEDSDEDWMRETSDHRPLSTATDREVQSSSRGPVGAASSPTTSDVNDQASSPTRFDMINEESFDGQAYRYSHDLYGGDDEATSLLITENDESQSLLHDDHEHPPSDIEDGTPTPHLEPPMTRVPGILDAPFISATAIVPAGDEADNTASLYFDNEEDDLQIHTYVHPALIGRLPVAWVPGTSQPRRIQEAREEQRREQKELYRRIVGRQRVGVWELADGDDTAGRSTNSAGQHTSRDGVPGDVRVGRRRRDSGVVRKVLSFVDGVTSWAHLSMS</sequence>
<feature type="compositionally biased region" description="Polar residues" evidence="7">
    <location>
        <begin position="309"/>
        <end position="327"/>
    </location>
</feature>
<proteinExistence type="inferred from homology"/>
<feature type="transmembrane region" description="Helical" evidence="8">
    <location>
        <begin position="546"/>
        <end position="574"/>
    </location>
</feature>
<dbReference type="RefSeq" id="XP_016611606.1">
    <property type="nucleotide sequence ID" value="XM_016749365.1"/>
</dbReference>
<dbReference type="InterPro" id="IPR027815">
    <property type="entry name" value="CSC1/OSCA1-like_cyt"/>
</dbReference>
<dbReference type="GO" id="GO:0005227">
    <property type="term" value="F:calcium-activated cation channel activity"/>
    <property type="evidence" value="ECO:0007669"/>
    <property type="project" value="InterPro"/>
</dbReference>
<dbReference type="eggNOG" id="KOG1134">
    <property type="taxonomic scope" value="Eukaryota"/>
</dbReference>
<gene>
    <name evidence="12" type="ORF">SPPG_01042</name>
</gene>
<keyword evidence="13" id="KW-1185">Reference proteome</keyword>
<evidence type="ECO:0000313" key="13">
    <source>
        <dbReference type="Proteomes" id="UP000053201"/>
    </source>
</evidence>
<evidence type="ECO:0000313" key="12">
    <source>
        <dbReference type="EMBL" id="KND03567.1"/>
    </source>
</evidence>
<feature type="transmembrane region" description="Helical" evidence="8">
    <location>
        <begin position="691"/>
        <end position="714"/>
    </location>
</feature>
<feature type="transmembrane region" description="Helical" evidence="8">
    <location>
        <begin position="813"/>
        <end position="834"/>
    </location>
</feature>
<dbReference type="GO" id="GO:0005886">
    <property type="term" value="C:plasma membrane"/>
    <property type="evidence" value="ECO:0007669"/>
    <property type="project" value="TreeGrafter"/>
</dbReference>
<dbReference type="InterPro" id="IPR003864">
    <property type="entry name" value="CSC1/OSCA1-like_7TM"/>
</dbReference>
<feature type="transmembrane region" description="Helical" evidence="8">
    <location>
        <begin position="762"/>
        <end position="779"/>
    </location>
</feature>
<keyword evidence="3" id="KW-0813">Transport</keyword>
<dbReference type="OrthoDB" id="1689567at2759"/>
<evidence type="ECO:0000256" key="4">
    <source>
        <dbReference type="ARBA" id="ARBA00022692"/>
    </source>
</evidence>
<dbReference type="VEuPathDB" id="FungiDB:SPPG_01042"/>
<dbReference type="Pfam" id="PF14703">
    <property type="entry name" value="PHM7_cyt"/>
    <property type="match status" value="1"/>
</dbReference>
<evidence type="ECO:0000259" key="11">
    <source>
        <dbReference type="Pfam" id="PF14703"/>
    </source>
</evidence>
<feature type="domain" description="CSC1/OSCA1-like cytosolic" evidence="11">
    <location>
        <begin position="229"/>
        <end position="484"/>
    </location>
</feature>
<feature type="domain" description="CSC1/OSCA1-like 7TM region" evidence="9">
    <location>
        <begin position="498"/>
        <end position="776"/>
    </location>
</feature>